<organism evidence="2 3">
    <name type="scientific">Gilvimarinus japonicus</name>
    <dbReference type="NCBI Taxonomy" id="1796469"/>
    <lineage>
        <taxon>Bacteria</taxon>
        <taxon>Pseudomonadati</taxon>
        <taxon>Pseudomonadota</taxon>
        <taxon>Gammaproteobacteria</taxon>
        <taxon>Cellvibrionales</taxon>
        <taxon>Cellvibrionaceae</taxon>
        <taxon>Gilvimarinus</taxon>
    </lineage>
</organism>
<evidence type="ECO:0000313" key="2">
    <source>
        <dbReference type="EMBL" id="MFC3157001.1"/>
    </source>
</evidence>
<dbReference type="InterPro" id="IPR009875">
    <property type="entry name" value="PilZ_domain"/>
</dbReference>
<accession>A0ABV7I0A7</accession>
<evidence type="ECO:0000259" key="1">
    <source>
        <dbReference type="Pfam" id="PF07238"/>
    </source>
</evidence>
<dbReference type="Gene3D" id="2.40.10.220">
    <property type="entry name" value="predicted glycosyltransferase like domains"/>
    <property type="match status" value="1"/>
</dbReference>
<keyword evidence="3" id="KW-1185">Reference proteome</keyword>
<dbReference type="Proteomes" id="UP001595548">
    <property type="component" value="Unassembled WGS sequence"/>
</dbReference>
<name>A0ABV7I0A7_9GAMM</name>
<gene>
    <name evidence="2" type="ORF">ACFOEB_17465</name>
</gene>
<sequence>MSHSENFYAEKRDFIRMKIELPLTGTLSSDSGRIAGQCHELSGGGLQLELPEPVAEDSQWELLLAAEHDQRAQLRAMVKVVRCIAEGDSYNTGLQIVQVLE</sequence>
<reference evidence="3" key="1">
    <citation type="journal article" date="2019" name="Int. J. Syst. Evol. Microbiol.">
        <title>The Global Catalogue of Microorganisms (GCM) 10K type strain sequencing project: providing services to taxonomists for standard genome sequencing and annotation.</title>
        <authorList>
            <consortium name="The Broad Institute Genomics Platform"/>
            <consortium name="The Broad Institute Genome Sequencing Center for Infectious Disease"/>
            <person name="Wu L."/>
            <person name="Ma J."/>
        </authorList>
    </citation>
    <scope>NUCLEOTIDE SEQUENCE [LARGE SCALE GENOMIC DNA]</scope>
    <source>
        <strain evidence="3">KCTC 52141</strain>
    </source>
</reference>
<dbReference type="RefSeq" id="WP_339617252.1">
    <property type="nucleotide sequence ID" value="NZ_AP031500.1"/>
</dbReference>
<dbReference type="SUPFAM" id="SSF141371">
    <property type="entry name" value="PilZ domain-like"/>
    <property type="match status" value="1"/>
</dbReference>
<dbReference type="EMBL" id="JBHRTL010000031">
    <property type="protein sequence ID" value="MFC3157001.1"/>
    <property type="molecule type" value="Genomic_DNA"/>
</dbReference>
<feature type="domain" description="PilZ" evidence="1">
    <location>
        <begin position="10"/>
        <end position="97"/>
    </location>
</feature>
<evidence type="ECO:0000313" key="3">
    <source>
        <dbReference type="Proteomes" id="UP001595548"/>
    </source>
</evidence>
<comment type="caution">
    <text evidence="2">The sequence shown here is derived from an EMBL/GenBank/DDBJ whole genome shotgun (WGS) entry which is preliminary data.</text>
</comment>
<dbReference type="Pfam" id="PF07238">
    <property type="entry name" value="PilZ"/>
    <property type="match status" value="1"/>
</dbReference>
<proteinExistence type="predicted"/>
<protein>
    <submittedName>
        <fullName evidence="2">PilZ domain-containing protein</fullName>
    </submittedName>
</protein>